<dbReference type="AlphaFoldDB" id="A0A2H3J3C2"/>
<evidence type="ECO:0000313" key="1">
    <source>
        <dbReference type="EMBL" id="PCH36195.1"/>
    </source>
</evidence>
<name>A0A2H3J3C2_WOLCO</name>
<organism evidence="1 2">
    <name type="scientific">Wolfiporia cocos (strain MD-104)</name>
    <name type="common">Brown rot fungus</name>
    <dbReference type="NCBI Taxonomy" id="742152"/>
    <lineage>
        <taxon>Eukaryota</taxon>
        <taxon>Fungi</taxon>
        <taxon>Dikarya</taxon>
        <taxon>Basidiomycota</taxon>
        <taxon>Agaricomycotina</taxon>
        <taxon>Agaricomycetes</taxon>
        <taxon>Polyporales</taxon>
        <taxon>Phaeolaceae</taxon>
        <taxon>Wolfiporia</taxon>
    </lineage>
</organism>
<sequence>MQDNTQAGSRLGTFSISQDRSKQLISEADHATLVCLNNCAYAKSFQEIARLNQEIAHLKNQVDAFGWVYASAP</sequence>
<dbReference type="EMBL" id="KB467870">
    <property type="protein sequence ID" value="PCH36195.1"/>
    <property type="molecule type" value="Genomic_DNA"/>
</dbReference>
<dbReference type="Proteomes" id="UP000218811">
    <property type="component" value="Unassembled WGS sequence"/>
</dbReference>
<evidence type="ECO:0000313" key="2">
    <source>
        <dbReference type="Proteomes" id="UP000218811"/>
    </source>
</evidence>
<reference evidence="1 2" key="1">
    <citation type="journal article" date="2012" name="Science">
        <title>The Paleozoic origin of enzymatic lignin decomposition reconstructed from 31 fungal genomes.</title>
        <authorList>
            <person name="Floudas D."/>
            <person name="Binder M."/>
            <person name="Riley R."/>
            <person name="Barry K."/>
            <person name="Blanchette R.A."/>
            <person name="Henrissat B."/>
            <person name="Martinez A.T."/>
            <person name="Otillar R."/>
            <person name="Spatafora J.W."/>
            <person name="Yadav J.S."/>
            <person name="Aerts A."/>
            <person name="Benoit I."/>
            <person name="Boyd A."/>
            <person name="Carlson A."/>
            <person name="Copeland A."/>
            <person name="Coutinho P.M."/>
            <person name="de Vries R.P."/>
            <person name="Ferreira P."/>
            <person name="Findley K."/>
            <person name="Foster B."/>
            <person name="Gaskell J."/>
            <person name="Glotzer D."/>
            <person name="Gorecki P."/>
            <person name="Heitman J."/>
            <person name="Hesse C."/>
            <person name="Hori C."/>
            <person name="Igarashi K."/>
            <person name="Jurgens J.A."/>
            <person name="Kallen N."/>
            <person name="Kersten P."/>
            <person name="Kohler A."/>
            <person name="Kuees U."/>
            <person name="Kumar T.K.A."/>
            <person name="Kuo A."/>
            <person name="LaButti K."/>
            <person name="Larrondo L.F."/>
            <person name="Lindquist E."/>
            <person name="Ling A."/>
            <person name="Lombard V."/>
            <person name="Lucas S."/>
            <person name="Lundell T."/>
            <person name="Martin R."/>
            <person name="McLaughlin D.J."/>
            <person name="Morgenstern I."/>
            <person name="Morin E."/>
            <person name="Murat C."/>
            <person name="Nagy L.G."/>
            <person name="Nolan M."/>
            <person name="Ohm R.A."/>
            <person name="Patyshakuliyeva A."/>
            <person name="Rokas A."/>
            <person name="Ruiz-Duenas F.J."/>
            <person name="Sabat G."/>
            <person name="Salamov A."/>
            <person name="Samejima M."/>
            <person name="Schmutz J."/>
            <person name="Slot J.C."/>
            <person name="St John F."/>
            <person name="Stenlid J."/>
            <person name="Sun H."/>
            <person name="Sun S."/>
            <person name="Syed K."/>
            <person name="Tsang A."/>
            <person name="Wiebenga A."/>
            <person name="Young D."/>
            <person name="Pisabarro A."/>
            <person name="Eastwood D.C."/>
            <person name="Martin F."/>
            <person name="Cullen D."/>
            <person name="Grigoriev I.V."/>
            <person name="Hibbett D.S."/>
        </authorList>
    </citation>
    <scope>NUCLEOTIDE SEQUENCE [LARGE SCALE GENOMIC DNA]</scope>
    <source>
        <strain evidence="1 2">MD-104</strain>
    </source>
</reference>
<accession>A0A2H3J3C2</accession>
<keyword evidence="2" id="KW-1185">Reference proteome</keyword>
<protein>
    <submittedName>
        <fullName evidence="1">Uncharacterized protein</fullName>
    </submittedName>
</protein>
<gene>
    <name evidence="1" type="ORF">WOLCODRAFT_159472</name>
</gene>
<proteinExistence type="predicted"/>